<dbReference type="InterPro" id="IPR050341">
    <property type="entry name" value="PP1_catalytic_subunit"/>
</dbReference>
<dbReference type="RefSeq" id="WP_148596508.1">
    <property type="nucleotide sequence ID" value="NZ_CP042997.1"/>
</dbReference>
<dbReference type="AlphaFoldDB" id="A0A5B9W9D6"/>
<dbReference type="EMBL" id="CP042997">
    <property type="protein sequence ID" value="QEH36874.1"/>
    <property type="molecule type" value="Genomic_DNA"/>
</dbReference>
<evidence type="ECO:0000259" key="1">
    <source>
        <dbReference type="Pfam" id="PF00149"/>
    </source>
</evidence>
<dbReference type="Pfam" id="PF00149">
    <property type="entry name" value="Metallophos"/>
    <property type="match status" value="1"/>
</dbReference>
<dbReference type="GO" id="GO:0016787">
    <property type="term" value="F:hydrolase activity"/>
    <property type="evidence" value="ECO:0007669"/>
    <property type="project" value="InterPro"/>
</dbReference>
<gene>
    <name evidence="2" type="ORF">OJF2_54590</name>
</gene>
<proteinExistence type="predicted"/>
<dbReference type="PANTHER" id="PTHR11668">
    <property type="entry name" value="SERINE/THREONINE PROTEIN PHOSPHATASE"/>
    <property type="match status" value="1"/>
</dbReference>
<accession>A0A5B9W9D6</accession>
<dbReference type="Proteomes" id="UP000324233">
    <property type="component" value="Chromosome"/>
</dbReference>
<feature type="domain" description="Calcineurin-like phosphoesterase" evidence="1">
    <location>
        <begin position="37"/>
        <end position="238"/>
    </location>
</feature>
<evidence type="ECO:0000313" key="2">
    <source>
        <dbReference type="EMBL" id="QEH36874.1"/>
    </source>
</evidence>
<sequence length="288" mass="32231">MPDPQKILATLKRATDLMRATPGRQGSVVHLPDADEVMVVGDLHGNLDAFRLALHVAGLGQHPGRHLVLQELIHEINKYDEDRPDRSHRLVDLVSALKCQYPDRVHLILGNHELSELTGRVIGKDGQALNLRFRLGIEQAYGAHTNEIYRAYIDLFGALPVAVRTANRVLAIHSIPDGRYLDTIDLDVLRSGRWSEESMKRGGTIYAVTWGRDTTPETADRFAAMLDCDFFVTGHQPCDEGFRRASHRQVIVDGTYPSPAYCLFQSREPTSIDSLLASCSLFDLHTRD</sequence>
<dbReference type="KEGG" id="agv:OJF2_54590"/>
<dbReference type="PANTHER" id="PTHR11668:SF496">
    <property type="entry name" value="SERINE_THREONINE-PROTEIN PHOSPHATASE"/>
    <property type="match status" value="1"/>
</dbReference>
<keyword evidence="3" id="KW-1185">Reference proteome</keyword>
<protein>
    <submittedName>
        <fullName evidence="2">Calcineurin-like phosphoesterase</fullName>
    </submittedName>
</protein>
<name>A0A5B9W9D6_9BACT</name>
<reference evidence="2 3" key="1">
    <citation type="submission" date="2019-08" db="EMBL/GenBank/DDBJ databases">
        <title>Deep-cultivation of Planctomycetes and their phenomic and genomic characterization uncovers novel biology.</title>
        <authorList>
            <person name="Wiegand S."/>
            <person name="Jogler M."/>
            <person name="Boedeker C."/>
            <person name="Pinto D."/>
            <person name="Vollmers J."/>
            <person name="Rivas-Marin E."/>
            <person name="Kohn T."/>
            <person name="Peeters S.H."/>
            <person name="Heuer A."/>
            <person name="Rast P."/>
            <person name="Oberbeckmann S."/>
            <person name="Bunk B."/>
            <person name="Jeske O."/>
            <person name="Meyerdierks A."/>
            <person name="Storesund J.E."/>
            <person name="Kallscheuer N."/>
            <person name="Luecker S."/>
            <person name="Lage O.M."/>
            <person name="Pohl T."/>
            <person name="Merkel B.J."/>
            <person name="Hornburger P."/>
            <person name="Mueller R.-W."/>
            <person name="Bruemmer F."/>
            <person name="Labrenz M."/>
            <person name="Spormann A.M."/>
            <person name="Op den Camp H."/>
            <person name="Overmann J."/>
            <person name="Amann R."/>
            <person name="Jetten M.S.M."/>
            <person name="Mascher T."/>
            <person name="Medema M.H."/>
            <person name="Devos D.P."/>
            <person name="Kaster A.-K."/>
            <person name="Ovreas L."/>
            <person name="Rohde M."/>
            <person name="Galperin M.Y."/>
            <person name="Jogler C."/>
        </authorList>
    </citation>
    <scope>NUCLEOTIDE SEQUENCE [LARGE SCALE GENOMIC DNA]</scope>
    <source>
        <strain evidence="2 3">OJF2</strain>
    </source>
</reference>
<dbReference type="OrthoDB" id="272116at2"/>
<organism evidence="2 3">
    <name type="scientific">Aquisphaera giovannonii</name>
    <dbReference type="NCBI Taxonomy" id="406548"/>
    <lineage>
        <taxon>Bacteria</taxon>
        <taxon>Pseudomonadati</taxon>
        <taxon>Planctomycetota</taxon>
        <taxon>Planctomycetia</taxon>
        <taxon>Isosphaerales</taxon>
        <taxon>Isosphaeraceae</taxon>
        <taxon>Aquisphaera</taxon>
    </lineage>
</organism>
<dbReference type="InterPro" id="IPR004843">
    <property type="entry name" value="Calcineurin-like_PHP"/>
</dbReference>
<dbReference type="InterPro" id="IPR029052">
    <property type="entry name" value="Metallo-depent_PP-like"/>
</dbReference>
<dbReference type="SUPFAM" id="SSF56300">
    <property type="entry name" value="Metallo-dependent phosphatases"/>
    <property type="match status" value="1"/>
</dbReference>
<evidence type="ECO:0000313" key="3">
    <source>
        <dbReference type="Proteomes" id="UP000324233"/>
    </source>
</evidence>
<dbReference type="Gene3D" id="3.60.21.10">
    <property type="match status" value="1"/>
</dbReference>